<dbReference type="Gene3D" id="1.10.10.10">
    <property type="entry name" value="Winged helix-like DNA-binding domain superfamily/Winged helix DNA-binding domain"/>
    <property type="match status" value="1"/>
</dbReference>
<evidence type="ECO:0000256" key="1">
    <source>
        <dbReference type="ARBA" id="ARBA00001946"/>
    </source>
</evidence>
<dbReference type="FunFam" id="1.10.510.10:FF:000307">
    <property type="entry name" value="Serine/threonine-protein kinase RIO2"/>
    <property type="match status" value="1"/>
</dbReference>
<evidence type="ECO:0000256" key="9">
    <source>
        <dbReference type="ARBA" id="ARBA00022679"/>
    </source>
</evidence>
<dbReference type="PANTHER" id="PTHR45852:SF1">
    <property type="entry name" value="SERINE_THREONINE-PROTEIN KINASE RIO2"/>
    <property type="match status" value="1"/>
</dbReference>
<dbReference type="GO" id="GO:0005829">
    <property type="term" value="C:cytosol"/>
    <property type="evidence" value="ECO:0000318"/>
    <property type="project" value="GO_Central"/>
</dbReference>
<dbReference type="Gene3D" id="3.30.200.20">
    <property type="entry name" value="Phosphorylase Kinase, domain 1"/>
    <property type="match status" value="1"/>
</dbReference>
<dbReference type="GO" id="GO:0005524">
    <property type="term" value="F:ATP binding"/>
    <property type="evidence" value="ECO:0007669"/>
    <property type="project" value="UniProtKB-KW"/>
</dbReference>
<reference evidence="23" key="1">
    <citation type="journal article" date="2020" name="Nat. Ecol. Evol.">
        <title>Deeply conserved synteny resolves early events in vertebrate evolution.</title>
        <authorList>
            <person name="Simakov O."/>
            <person name="Marletaz F."/>
            <person name="Yue J.X."/>
            <person name="O'Connell B."/>
            <person name="Jenkins J."/>
            <person name="Brandt A."/>
            <person name="Calef R."/>
            <person name="Tung C.H."/>
            <person name="Huang T.K."/>
            <person name="Schmutz J."/>
            <person name="Satoh N."/>
            <person name="Yu J.K."/>
            <person name="Putnam N.H."/>
            <person name="Green R.E."/>
            <person name="Rokhsar D.S."/>
        </authorList>
    </citation>
    <scope>NUCLEOTIDE SEQUENCE [LARGE SCALE GENOMIC DNA]</scope>
    <source>
        <strain evidence="23">S238N-H82</strain>
    </source>
</reference>
<keyword evidence="11" id="KW-0547">Nucleotide-binding</keyword>
<evidence type="ECO:0000256" key="19">
    <source>
        <dbReference type="ARBA" id="ARBA00068837"/>
    </source>
</evidence>
<evidence type="ECO:0000259" key="22">
    <source>
        <dbReference type="SMART" id="SM00090"/>
    </source>
</evidence>
<evidence type="ECO:0000256" key="12">
    <source>
        <dbReference type="ARBA" id="ARBA00022777"/>
    </source>
</evidence>
<evidence type="ECO:0000256" key="16">
    <source>
        <dbReference type="ARBA" id="ARBA00048679"/>
    </source>
</evidence>
<organism evidence="23 24">
    <name type="scientific">Branchiostoma floridae</name>
    <name type="common">Florida lancelet</name>
    <name type="synonym">Amphioxus</name>
    <dbReference type="NCBI Taxonomy" id="7739"/>
    <lineage>
        <taxon>Eukaryota</taxon>
        <taxon>Metazoa</taxon>
        <taxon>Chordata</taxon>
        <taxon>Cephalochordata</taxon>
        <taxon>Leptocardii</taxon>
        <taxon>Amphioxiformes</taxon>
        <taxon>Branchiostomatidae</taxon>
        <taxon>Branchiostoma</taxon>
    </lineage>
</organism>
<evidence type="ECO:0000256" key="13">
    <source>
        <dbReference type="ARBA" id="ARBA00022840"/>
    </source>
</evidence>
<evidence type="ECO:0000256" key="21">
    <source>
        <dbReference type="SAM" id="MobiDB-lite"/>
    </source>
</evidence>
<feature type="compositionally biased region" description="Acidic residues" evidence="21">
    <location>
        <begin position="330"/>
        <end position="351"/>
    </location>
</feature>
<dbReference type="OMA" id="ACPHLIA"/>
<evidence type="ECO:0000256" key="3">
    <source>
        <dbReference type="ARBA" id="ARBA00009196"/>
    </source>
</evidence>
<dbReference type="Proteomes" id="UP000001554">
    <property type="component" value="Chromosome 2"/>
</dbReference>
<dbReference type="KEGG" id="bfo:118410361"/>
<evidence type="ECO:0000256" key="5">
    <source>
        <dbReference type="ARBA" id="ARBA00022490"/>
    </source>
</evidence>
<dbReference type="InterPro" id="IPR000687">
    <property type="entry name" value="RIO_kinase"/>
</dbReference>
<comment type="cofactor">
    <cofactor evidence="1">
        <name>Mg(2+)</name>
        <dbReference type="ChEBI" id="CHEBI:18420"/>
    </cofactor>
</comment>
<evidence type="ECO:0000256" key="6">
    <source>
        <dbReference type="ARBA" id="ARBA00022517"/>
    </source>
</evidence>
<keyword evidence="10" id="KW-0479">Metal-binding</keyword>
<comment type="subcellular location">
    <subcellularLocation>
        <location evidence="2">Cytoplasm</location>
    </subcellularLocation>
</comment>
<comment type="subunit">
    <text evidence="17">Associated with late 40S pre-ribosomal particles. Interacts with PLK1 (via its N-terminus).</text>
</comment>
<feature type="compositionally biased region" description="Polar residues" evidence="21">
    <location>
        <begin position="445"/>
        <end position="463"/>
    </location>
</feature>
<evidence type="ECO:0000313" key="23">
    <source>
        <dbReference type="Proteomes" id="UP000001554"/>
    </source>
</evidence>
<dbReference type="RefSeq" id="XP_035667937.1">
    <property type="nucleotide sequence ID" value="XM_035812044.1"/>
</dbReference>
<dbReference type="AlphaFoldDB" id="A0A9J7MHS2"/>
<feature type="compositionally biased region" description="Acidic residues" evidence="21">
    <location>
        <begin position="421"/>
        <end position="438"/>
    </location>
</feature>
<dbReference type="EC" id="2.7.11.1" evidence="4"/>
<dbReference type="CDD" id="cd05144">
    <property type="entry name" value="RIO2_C"/>
    <property type="match status" value="1"/>
</dbReference>
<keyword evidence="6" id="KW-0690">Ribosome biogenesis</keyword>
<dbReference type="InterPro" id="IPR036388">
    <property type="entry name" value="WH-like_DNA-bd_sf"/>
</dbReference>
<dbReference type="GO" id="GO:0046872">
    <property type="term" value="F:metal ion binding"/>
    <property type="evidence" value="ECO:0007669"/>
    <property type="project" value="UniProtKB-KW"/>
</dbReference>
<comment type="catalytic activity">
    <reaction evidence="15">
        <text>L-threonyl-[protein] + ATP = O-phospho-L-threonyl-[protein] + ADP + H(+)</text>
        <dbReference type="Rhea" id="RHEA:46608"/>
        <dbReference type="Rhea" id="RHEA-COMP:11060"/>
        <dbReference type="Rhea" id="RHEA-COMP:11605"/>
        <dbReference type="ChEBI" id="CHEBI:15378"/>
        <dbReference type="ChEBI" id="CHEBI:30013"/>
        <dbReference type="ChEBI" id="CHEBI:30616"/>
        <dbReference type="ChEBI" id="CHEBI:61977"/>
        <dbReference type="ChEBI" id="CHEBI:456216"/>
        <dbReference type="EC" id="2.7.11.1"/>
    </reaction>
</comment>
<dbReference type="InterPro" id="IPR030484">
    <property type="entry name" value="Rio2"/>
</dbReference>
<evidence type="ECO:0000256" key="11">
    <source>
        <dbReference type="ARBA" id="ARBA00022741"/>
    </source>
</evidence>
<dbReference type="InterPro" id="IPR018935">
    <property type="entry name" value="RIO_kinase_CS"/>
</dbReference>
<name>A0A9J7MHS2_BRAFL</name>
<sequence>MGRLNVTMLRYLTREDFRVLTAIEMGMKNHEVVPASLVASIAKLKHGGCHKVLKELCKNKLICFDRGKTWEGYRLIYSGYDFLALKSLTSREVVASFGNQIGVGKESDIYIVANEEGEQLVMKLHRLGRQSFRAIKHKRDYHRHRQSCSWLYLSRLAAMKEFAFMKALHEHGFPVPKPVDFNRHVVVMELVNAYPMCQVHDVADPPAVYNECMELIVRFANHGLIHGDFNEFNLMLDEKDGVTVIDFPQMVSISHPNAEWYFNRDVQCIRDFFLRRFGYESELYPTFDDVRREFDLDVEVAASGFTKEMQESLEQGMEEDASSSKLEQSEASEEDGSSDEEEEDAEGNIEDESNKASESSRPLESKATDGTMMDSLTPSHSNVVDTEEAADKSVDKDNDERENLVTDDRVTLTEQDSKQTDEDEEGEVSDASEDDNLNLEDLSMANRSQRPFRDASSQSQPVSHRTRSSPSMSSSVSQATMDREYVRAKVKQSLVKRKKAVQKRRLLKGEAGAVTRTRRENRDNIKQSLSSVWF</sequence>
<evidence type="ECO:0000256" key="2">
    <source>
        <dbReference type="ARBA" id="ARBA00004496"/>
    </source>
</evidence>
<dbReference type="InterPro" id="IPR036390">
    <property type="entry name" value="WH_DNA-bd_sf"/>
</dbReference>
<feature type="compositionally biased region" description="Basic residues" evidence="21">
    <location>
        <begin position="488"/>
        <end position="506"/>
    </location>
</feature>
<evidence type="ECO:0000256" key="7">
    <source>
        <dbReference type="ARBA" id="ARBA00022527"/>
    </source>
</evidence>
<dbReference type="PANTHER" id="PTHR45852">
    <property type="entry name" value="SER/THR-PROTEIN KINASE RIO2"/>
    <property type="match status" value="1"/>
</dbReference>
<keyword evidence="12" id="KW-0418">Kinase</keyword>
<evidence type="ECO:0000256" key="10">
    <source>
        <dbReference type="ARBA" id="ARBA00022723"/>
    </source>
</evidence>
<proteinExistence type="inferred from homology"/>
<evidence type="ECO:0000256" key="8">
    <source>
        <dbReference type="ARBA" id="ARBA00022553"/>
    </source>
</evidence>
<dbReference type="OrthoDB" id="10258631at2759"/>
<reference evidence="24" key="2">
    <citation type="submission" date="2025-08" db="UniProtKB">
        <authorList>
            <consortium name="RefSeq"/>
        </authorList>
    </citation>
    <scope>IDENTIFICATION</scope>
    <source>
        <strain evidence="24">S238N-H82</strain>
        <tissue evidence="24">Testes</tissue>
    </source>
</reference>
<keyword evidence="9" id="KW-0808">Transferase</keyword>
<gene>
    <name evidence="24" type="primary">LOC118410361</name>
</gene>
<keyword evidence="7" id="KW-0723">Serine/threonine-protein kinase</keyword>
<evidence type="ECO:0000256" key="14">
    <source>
        <dbReference type="ARBA" id="ARBA00022842"/>
    </source>
</evidence>
<dbReference type="InterPro" id="IPR018934">
    <property type="entry name" value="RIO_dom"/>
</dbReference>
<dbReference type="FunFam" id="1.10.10.10:FF:000053">
    <property type="entry name" value="Serine/threonine-protein kinase RIO2"/>
    <property type="match status" value="1"/>
</dbReference>
<evidence type="ECO:0000313" key="24">
    <source>
        <dbReference type="RefSeq" id="XP_035667937.1"/>
    </source>
</evidence>
<keyword evidence="8" id="KW-0597">Phosphoprotein</keyword>
<evidence type="ECO:0000256" key="15">
    <source>
        <dbReference type="ARBA" id="ARBA00047899"/>
    </source>
</evidence>
<dbReference type="GeneID" id="118410361"/>
<dbReference type="SUPFAM" id="SSF46785">
    <property type="entry name" value="Winged helix' DNA-binding domain"/>
    <property type="match status" value="1"/>
</dbReference>
<dbReference type="GO" id="GO:0030490">
    <property type="term" value="P:maturation of SSU-rRNA"/>
    <property type="evidence" value="ECO:0000318"/>
    <property type="project" value="GO_Central"/>
</dbReference>
<dbReference type="SUPFAM" id="SSF56112">
    <property type="entry name" value="Protein kinase-like (PK-like)"/>
    <property type="match status" value="1"/>
</dbReference>
<feature type="domain" description="RIO kinase" evidence="22">
    <location>
        <begin position="65"/>
        <end position="292"/>
    </location>
</feature>
<accession>A0A9J7MHS2</accession>
<evidence type="ECO:0000256" key="4">
    <source>
        <dbReference type="ARBA" id="ARBA00012513"/>
    </source>
</evidence>
<protein>
    <recommendedName>
        <fullName evidence="18">Serine/threonine-protein kinase RIO2</fullName>
        <ecNumber evidence="4">2.7.11.1</ecNumber>
    </recommendedName>
    <alternativeName>
        <fullName evidence="20">RIO kinase 2</fullName>
    </alternativeName>
    <alternativeName>
        <fullName evidence="19">Serine/threonine-protein kinase rio2</fullName>
    </alternativeName>
</protein>
<keyword evidence="13" id="KW-0067">ATP-binding</keyword>
<dbReference type="Pfam" id="PF01163">
    <property type="entry name" value="RIO1"/>
    <property type="match status" value="1"/>
</dbReference>
<dbReference type="InterPro" id="IPR015285">
    <property type="entry name" value="RIO2_wHTH_N"/>
</dbReference>
<dbReference type="GO" id="GO:0005634">
    <property type="term" value="C:nucleus"/>
    <property type="evidence" value="ECO:0000318"/>
    <property type="project" value="GO_Central"/>
</dbReference>
<feature type="compositionally biased region" description="Low complexity" evidence="21">
    <location>
        <begin position="468"/>
        <end position="477"/>
    </location>
</feature>
<dbReference type="PROSITE" id="PS01245">
    <property type="entry name" value="RIO1"/>
    <property type="match status" value="1"/>
</dbReference>
<evidence type="ECO:0000256" key="18">
    <source>
        <dbReference type="ARBA" id="ARBA00068353"/>
    </source>
</evidence>
<evidence type="ECO:0000256" key="20">
    <source>
        <dbReference type="ARBA" id="ARBA00076005"/>
    </source>
</evidence>
<feature type="region of interest" description="Disordered" evidence="21">
    <location>
        <begin position="309"/>
        <end position="522"/>
    </location>
</feature>
<dbReference type="FunFam" id="3.30.200.20:FF:000052">
    <property type="entry name" value="Serine/threonine-protein kinase RIO2"/>
    <property type="match status" value="1"/>
</dbReference>
<comment type="catalytic activity">
    <reaction evidence="16">
        <text>L-seryl-[protein] + ATP = O-phospho-L-seryl-[protein] + ADP + H(+)</text>
        <dbReference type="Rhea" id="RHEA:17989"/>
        <dbReference type="Rhea" id="RHEA-COMP:9863"/>
        <dbReference type="Rhea" id="RHEA-COMP:11604"/>
        <dbReference type="ChEBI" id="CHEBI:15378"/>
        <dbReference type="ChEBI" id="CHEBI:29999"/>
        <dbReference type="ChEBI" id="CHEBI:30616"/>
        <dbReference type="ChEBI" id="CHEBI:83421"/>
        <dbReference type="ChEBI" id="CHEBI:456216"/>
        <dbReference type="EC" id="2.7.11.1"/>
    </reaction>
</comment>
<evidence type="ECO:0000256" key="17">
    <source>
        <dbReference type="ARBA" id="ARBA00064676"/>
    </source>
</evidence>
<dbReference type="Pfam" id="PF09202">
    <property type="entry name" value="Rio2_N"/>
    <property type="match status" value="1"/>
</dbReference>
<dbReference type="InterPro" id="IPR011009">
    <property type="entry name" value="Kinase-like_dom_sf"/>
</dbReference>
<keyword evidence="5" id="KW-0963">Cytoplasm</keyword>
<comment type="similarity">
    <text evidence="3">Belongs to the protein kinase superfamily. RIO-type Ser/Thr kinase family.</text>
</comment>
<keyword evidence="14" id="KW-0460">Magnesium</keyword>
<dbReference type="GO" id="GO:0030688">
    <property type="term" value="C:preribosome, small subunit precursor"/>
    <property type="evidence" value="ECO:0000318"/>
    <property type="project" value="GO_Central"/>
</dbReference>
<dbReference type="GO" id="GO:0004674">
    <property type="term" value="F:protein serine/threonine kinase activity"/>
    <property type="evidence" value="ECO:0007669"/>
    <property type="project" value="UniProtKB-KW"/>
</dbReference>
<feature type="compositionally biased region" description="Polar residues" evidence="21">
    <location>
        <begin position="374"/>
        <end position="384"/>
    </location>
</feature>
<dbReference type="Gene3D" id="1.10.510.10">
    <property type="entry name" value="Transferase(Phosphotransferase) domain 1"/>
    <property type="match status" value="1"/>
</dbReference>
<dbReference type="GO" id="GO:0004672">
    <property type="term" value="F:protein kinase activity"/>
    <property type="evidence" value="ECO:0000318"/>
    <property type="project" value="GO_Central"/>
</dbReference>
<feature type="compositionally biased region" description="Basic and acidic residues" evidence="21">
    <location>
        <begin position="389"/>
        <end position="420"/>
    </location>
</feature>
<dbReference type="SMART" id="SM00090">
    <property type="entry name" value="RIO"/>
    <property type="match status" value="1"/>
</dbReference>
<keyword evidence="23" id="KW-1185">Reference proteome</keyword>